<dbReference type="PRINTS" id="PR00722">
    <property type="entry name" value="CHYMOTRYPSIN"/>
</dbReference>
<dbReference type="PROSITE" id="PS00134">
    <property type="entry name" value="TRYPSIN_HIS"/>
    <property type="match status" value="1"/>
</dbReference>
<evidence type="ECO:0000256" key="2">
    <source>
        <dbReference type="ARBA" id="ARBA00022729"/>
    </source>
</evidence>
<protein>
    <recommendedName>
        <fullName evidence="8">Peptidase S1 domain-containing protein</fullName>
    </recommendedName>
</protein>
<evidence type="ECO:0000256" key="5">
    <source>
        <dbReference type="ARBA" id="ARBA00023157"/>
    </source>
</evidence>
<dbReference type="InterPro" id="IPR001254">
    <property type="entry name" value="Trypsin_dom"/>
</dbReference>
<evidence type="ECO:0000313" key="9">
    <source>
        <dbReference type="Ensembl" id="ENSCCRP00000140048.1"/>
    </source>
</evidence>
<dbReference type="PANTHER" id="PTHR24252">
    <property type="entry name" value="ACROSIN-RELATED"/>
    <property type="match status" value="1"/>
</dbReference>
<evidence type="ECO:0000256" key="4">
    <source>
        <dbReference type="ARBA" id="ARBA00022825"/>
    </source>
</evidence>
<evidence type="ECO:0000259" key="8">
    <source>
        <dbReference type="PROSITE" id="PS50240"/>
    </source>
</evidence>
<dbReference type="FunFam" id="2.40.10.10:FF:000024">
    <property type="entry name" value="Serine protease 53"/>
    <property type="match status" value="1"/>
</dbReference>
<reference evidence="9" key="1">
    <citation type="submission" date="2025-05" db="UniProtKB">
        <authorList>
            <consortium name="Ensembl"/>
        </authorList>
    </citation>
    <scope>IDENTIFICATION</scope>
</reference>
<evidence type="ECO:0000256" key="1">
    <source>
        <dbReference type="ARBA" id="ARBA00022670"/>
    </source>
</evidence>
<name>A0A9J8A7S9_CYPCA</name>
<dbReference type="GeneTree" id="ENSGT00940000163160"/>
<keyword evidence="2 7" id="KW-0732">Signal</keyword>
<keyword evidence="10" id="KW-1185">Reference proteome</keyword>
<feature type="signal peptide" evidence="7">
    <location>
        <begin position="1"/>
        <end position="22"/>
    </location>
</feature>
<dbReference type="Pfam" id="PF00089">
    <property type="entry name" value="Trypsin"/>
    <property type="match status" value="1"/>
</dbReference>
<keyword evidence="5" id="KW-1015">Disulfide bond</keyword>
<feature type="chain" id="PRO_5044699248" description="Peptidase S1 domain-containing protein" evidence="7">
    <location>
        <begin position="23"/>
        <end position="329"/>
    </location>
</feature>
<evidence type="ECO:0000256" key="6">
    <source>
        <dbReference type="RuleBase" id="RU363034"/>
    </source>
</evidence>
<keyword evidence="1 6" id="KW-0645">Protease</keyword>
<dbReference type="InterPro" id="IPR009003">
    <property type="entry name" value="Peptidase_S1_PA"/>
</dbReference>
<dbReference type="Gene3D" id="2.40.10.10">
    <property type="entry name" value="Trypsin-like serine proteases"/>
    <property type="match status" value="1"/>
</dbReference>
<dbReference type="InterPro" id="IPR001314">
    <property type="entry name" value="Peptidase_S1A"/>
</dbReference>
<dbReference type="Ensembl" id="ENSCCRT00000180978.1">
    <property type="protein sequence ID" value="ENSCCRP00000130924.1"/>
    <property type="gene ID" value="ENSCCRG00000080501.1"/>
</dbReference>
<dbReference type="Ensembl" id="ENSCCRT00000128717.1">
    <property type="protein sequence ID" value="ENSCCRP00000140048.1"/>
    <property type="gene ID" value="ENSCCRG00000080501.1"/>
</dbReference>
<proteinExistence type="predicted"/>
<dbReference type="PANTHER" id="PTHR24252:SF7">
    <property type="entry name" value="HYALIN"/>
    <property type="match status" value="1"/>
</dbReference>
<dbReference type="InterPro" id="IPR033116">
    <property type="entry name" value="TRYPSIN_SER"/>
</dbReference>
<evidence type="ECO:0000256" key="7">
    <source>
        <dbReference type="SAM" id="SignalP"/>
    </source>
</evidence>
<dbReference type="Proteomes" id="UP001108240">
    <property type="component" value="Unplaced"/>
</dbReference>
<dbReference type="AlphaFoldDB" id="A0A9J8A7S9"/>
<sequence length="329" mass="35339">MKFNSALSVAAIILLYIAGSLCQLDVCGRAPLNDRIFGGENAKAGAWPWQVSIYVSGSSHNCGGTLITKDWVLSAAHCFQDFVLSRVVMYFGRLRQSGSNPNETSRRASRIINHPNYSSPPYDNDIALVQLSSSVNFSDYIRPVCLAAAGSTFAAGTESWVTGWGRLQSEGPVSDILQEVTMPVVSNSDCANAYAGALSITSNMICVGQQGKSACQGDSGGPMVIRNSSLWIQSGIANFIRDSCADPKYPNGFAESLSSRTGSSLIRAAPSLDLLHSMQHPPTSEVFPTSSYSPFLSHSLSFLSLSPSTSLSISLSHKYEKREVILLYL</sequence>
<feature type="domain" description="Peptidase S1" evidence="8">
    <location>
        <begin position="36"/>
        <end position="301"/>
    </location>
</feature>
<evidence type="ECO:0000256" key="3">
    <source>
        <dbReference type="ARBA" id="ARBA00022801"/>
    </source>
</evidence>
<dbReference type="GO" id="GO:0004252">
    <property type="term" value="F:serine-type endopeptidase activity"/>
    <property type="evidence" value="ECO:0007669"/>
    <property type="project" value="InterPro"/>
</dbReference>
<dbReference type="CDD" id="cd00190">
    <property type="entry name" value="Tryp_SPc"/>
    <property type="match status" value="1"/>
</dbReference>
<organism evidence="9 10">
    <name type="scientific">Cyprinus carpio carpio</name>
    <dbReference type="NCBI Taxonomy" id="630221"/>
    <lineage>
        <taxon>Eukaryota</taxon>
        <taxon>Metazoa</taxon>
        <taxon>Chordata</taxon>
        <taxon>Craniata</taxon>
        <taxon>Vertebrata</taxon>
        <taxon>Euteleostomi</taxon>
        <taxon>Actinopterygii</taxon>
        <taxon>Neopterygii</taxon>
        <taxon>Teleostei</taxon>
        <taxon>Ostariophysi</taxon>
        <taxon>Cypriniformes</taxon>
        <taxon>Cyprinidae</taxon>
        <taxon>Cyprininae</taxon>
        <taxon>Cyprinus</taxon>
    </lineage>
</organism>
<dbReference type="PROSITE" id="PS00135">
    <property type="entry name" value="TRYPSIN_SER"/>
    <property type="match status" value="1"/>
</dbReference>
<evidence type="ECO:0000313" key="10">
    <source>
        <dbReference type="Proteomes" id="UP001108240"/>
    </source>
</evidence>
<dbReference type="InterPro" id="IPR043504">
    <property type="entry name" value="Peptidase_S1_PA_chymotrypsin"/>
</dbReference>
<keyword evidence="3 6" id="KW-0378">Hydrolase</keyword>
<accession>A0A9J8A7S9</accession>
<dbReference type="PROSITE" id="PS50240">
    <property type="entry name" value="TRYPSIN_DOM"/>
    <property type="match status" value="1"/>
</dbReference>
<dbReference type="GO" id="GO:0006508">
    <property type="term" value="P:proteolysis"/>
    <property type="evidence" value="ECO:0007669"/>
    <property type="project" value="UniProtKB-KW"/>
</dbReference>
<dbReference type="SUPFAM" id="SSF50494">
    <property type="entry name" value="Trypsin-like serine proteases"/>
    <property type="match status" value="1"/>
</dbReference>
<dbReference type="SMART" id="SM00020">
    <property type="entry name" value="Tryp_SPc"/>
    <property type="match status" value="1"/>
</dbReference>
<keyword evidence="4 6" id="KW-0720">Serine protease</keyword>
<dbReference type="InterPro" id="IPR018114">
    <property type="entry name" value="TRYPSIN_HIS"/>
</dbReference>